<dbReference type="EMBL" id="AP024418">
    <property type="protein sequence ID" value="BCR86826.1"/>
    <property type="molecule type" value="Genomic_DNA"/>
</dbReference>
<reference evidence="2" key="2">
    <citation type="submission" date="2021-02" db="EMBL/GenBank/DDBJ databases">
        <title>Aspergillus chevalieri M1 genome sequence.</title>
        <authorList>
            <person name="Kadooka C."/>
            <person name="Mori K."/>
            <person name="Futagami T."/>
        </authorList>
    </citation>
    <scope>NUCLEOTIDE SEQUENCE</scope>
    <source>
        <strain evidence="2">M1</strain>
    </source>
</reference>
<feature type="region of interest" description="Disordered" evidence="1">
    <location>
        <begin position="138"/>
        <end position="157"/>
    </location>
</feature>
<name>A0A7R7ZMT9_ASPCH</name>
<dbReference type="AlphaFoldDB" id="A0A7R7ZMT9"/>
<feature type="region of interest" description="Disordered" evidence="1">
    <location>
        <begin position="187"/>
        <end position="206"/>
    </location>
</feature>
<keyword evidence="3" id="KW-1185">Reference proteome</keyword>
<dbReference type="RefSeq" id="XP_043135348.1">
    <property type="nucleotide sequence ID" value="XM_043277472.1"/>
</dbReference>
<dbReference type="KEGG" id="ache:ACHE_30814S"/>
<reference evidence="2" key="1">
    <citation type="submission" date="2021-01" db="EMBL/GenBank/DDBJ databases">
        <authorList>
            <consortium name="Aspergillus chevalieri M1 genome sequencing consortium"/>
            <person name="Kazuki M."/>
            <person name="Futagami T."/>
        </authorList>
    </citation>
    <scope>NUCLEOTIDE SEQUENCE</scope>
    <source>
        <strain evidence="2">M1</strain>
    </source>
</reference>
<protein>
    <submittedName>
        <fullName evidence="2">Uncharacterized protein</fullName>
    </submittedName>
</protein>
<evidence type="ECO:0000313" key="2">
    <source>
        <dbReference type="EMBL" id="BCR86826.1"/>
    </source>
</evidence>
<evidence type="ECO:0000256" key="1">
    <source>
        <dbReference type="SAM" id="MobiDB-lite"/>
    </source>
</evidence>
<gene>
    <name evidence="2" type="ORF">ACHE_30814S</name>
</gene>
<accession>A0A7R7ZMT9</accession>
<dbReference type="Proteomes" id="UP000637239">
    <property type="component" value="Chromosome 3"/>
</dbReference>
<sequence length="206" mass="23555">MSSSTLSAKKKSYSSVKKNNLRRRIEEEGFIMTFPCTRCARLGKSCVKSEGSNRCSECVKASNCRCEESEASFSDAEWRRLVRAQQKLEDEEERANEEMATILARLNRYKKQKKLLHRRAGDFIARDIKEIEELEKLEEQERKEREEQEKFQEQGKDAEVEAQLAAMPNNPSLTQMMDSPSFWENFDSIVAGGIPSPTGGNQSSSQ</sequence>
<organism evidence="2 3">
    <name type="scientific">Aspergillus chevalieri</name>
    <name type="common">Eurotium chevalieri</name>
    <dbReference type="NCBI Taxonomy" id="182096"/>
    <lineage>
        <taxon>Eukaryota</taxon>
        <taxon>Fungi</taxon>
        <taxon>Dikarya</taxon>
        <taxon>Ascomycota</taxon>
        <taxon>Pezizomycotina</taxon>
        <taxon>Eurotiomycetes</taxon>
        <taxon>Eurotiomycetidae</taxon>
        <taxon>Eurotiales</taxon>
        <taxon>Aspergillaceae</taxon>
        <taxon>Aspergillus</taxon>
        <taxon>Aspergillus subgen. Aspergillus</taxon>
    </lineage>
</organism>
<dbReference type="GeneID" id="66981186"/>
<evidence type="ECO:0000313" key="3">
    <source>
        <dbReference type="Proteomes" id="UP000637239"/>
    </source>
</evidence>
<proteinExistence type="predicted"/>